<dbReference type="SMART" id="SM00799">
    <property type="entry name" value="DENN"/>
    <property type="match status" value="1"/>
</dbReference>
<comment type="caution">
    <text evidence="6">The sequence shown here is derived from an EMBL/GenBank/DDBJ whole genome shotgun (WGS) entry which is preliminary data.</text>
</comment>
<evidence type="ECO:0000256" key="3">
    <source>
        <dbReference type="SAM" id="MobiDB-lite"/>
    </source>
</evidence>
<dbReference type="InterPro" id="IPR044855">
    <property type="entry name" value="CoA-Trfase_III_dom3_sf"/>
</dbReference>
<dbReference type="SMART" id="SM00800">
    <property type="entry name" value="uDENN"/>
    <property type="match status" value="1"/>
</dbReference>
<dbReference type="Gene3D" id="3.40.50.10540">
    <property type="entry name" value="Crotonobetainyl-coa:carnitine coa-transferase, domain 1"/>
    <property type="match status" value="1"/>
</dbReference>
<feature type="compositionally biased region" description="Polar residues" evidence="3">
    <location>
        <begin position="1878"/>
        <end position="1888"/>
    </location>
</feature>
<gene>
    <name evidence="6" type="ORF">CLODIP_2_CD09313</name>
</gene>
<dbReference type="Gene3D" id="3.40.50.11500">
    <property type="match status" value="1"/>
</dbReference>
<reference evidence="6 7" key="1">
    <citation type="submission" date="2020-04" db="EMBL/GenBank/DDBJ databases">
        <authorList>
            <person name="Alioto T."/>
            <person name="Alioto T."/>
            <person name="Gomez Garrido J."/>
        </authorList>
    </citation>
    <scope>NUCLEOTIDE SEQUENCE [LARGE SCALE GENOMIC DNA]</scope>
</reference>
<feature type="region of interest" description="Disordered" evidence="3">
    <location>
        <begin position="1184"/>
        <end position="1218"/>
    </location>
</feature>
<dbReference type="Proteomes" id="UP000494165">
    <property type="component" value="Unassembled WGS sequence"/>
</dbReference>
<dbReference type="PROSITE" id="PS51498">
    <property type="entry name" value="MABP"/>
    <property type="match status" value="1"/>
</dbReference>
<evidence type="ECO:0000256" key="1">
    <source>
        <dbReference type="ARBA" id="ARBA00008383"/>
    </source>
</evidence>
<dbReference type="GO" id="GO:0003824">
    <property type="term" value="F:catalytic activity"/>
    <property type="evidence" value="ECO:0007669"/>
    <property type="project" value="InterPro"/>
</dbReference>
<dbReference type="PANTHER" id="PTHR12296">
    <property type="entry name" value="DENN DOMAIN-CONTAINING PROTEIN 4"/>
    <property type="match status" value="1"/>
</dbReference>
<comment type="similarity">
    <text evidence="1">Belongs to the CoA-transferase III family.</text>
</comment>
<dbReference type="InterPro" id="IPR043153">
    <property type="entry name" value="DENN_C"/>
</dbReference>
<dbReference type="Pfam" id="PF03455">
    <property type="entry name" value="dDENN"/>
    <property type="match status" value="1"/>
</dbReference>
<dbReference type="PANTHER" id="PTHR12296:SF30">
    <property type="entry name" value="DENN DOMAIN-CONTAINING PROTEIN CRAG"/>
    <property type="match status" value="1"/>
</dbReference>
<keyword evidence="7" id="KW-1185">Reference proteome</keyword>
<dbReference type="InterPro" id="IPR001194">
    <property type="entry name" value="cDENN_dom"/>
</dbReference>
<feature type="domain" description="UDENN" evidence="4">
    <location>
        <begin position="489"/>
        <end position="943"/>
    </location>
</feature>
<dbReference type="Gene3D" id="1.25.40.10">
    <property type="entry name" value="Tetratricopeptide repeat domain"/>
    <property type="match status" value="1"/>
</dbReference>
<feature type="region of interest" description="Disordered" evidence="3">
    <location>
        <begin position="1409"/>
        <end position="1468"/>
    </location>
</feature>
<dbReference type="OrthoDB" id="75250at2759"/>
<dbReference type="GO" id="GO:0032483">
    <property type="term" value="P:regulation of Rab protein signal transduction"/>
    <property type="evidence" value="ECO:0007669"/>
    <property type="project" value="TreeGrafter"/>
</dbReference>
<feature type="region of interest" description="Disordered" evidence="3">
    <location>
        <begin position="1245"/>
        <end position="1270"/>
    </location>
</feature>
<evidence type="ECO:0000259" key="4">
    <source>
        <dbReference type="PROSITE" id="PS50211"/>
    </source>
</evidence>
<feature type="region of interest" description="Disordered" evidence="3">
    <location>
        <begin position="1662"/>
        <end position="1687"/>
    </location>
</feature>
<dbReference type="PROSITE" id="PS50211">
    <property type="entry name" value="DENN"/>
    <property type="match status" value="1"/>
</dbReference>
<dbReference type="GO" id="GO:0005085">
    <property type="term" value="F:guanyl-nucleotide exchange factor activity"/>
    <property type="evidence" value="ECO:0007669"/>
    <property type="project" value="UniProtKB-KW"/>
</dbReference>
<feature type="compositionally biased region" description="Polar residues" evidence="3">
    <location>
        <begin position="1409"/>
        <end position="1430"/>
    </location>
</feature>
<dbReference type="InterPro" id="IPR037516">
    <property type="entry name" value="Tripartite_DENN"/>
</dbReference>
<feature type="domain" description="MABP" evidence="5">
    <location>
        <begin position="339"/>
        <end position="497"/>
    </location>
</feature>
<dbReference type="Pfam" id="PF02515">
    <property type="entry name" value="CoA_transf_3"/>
    <property type="match status" value="1"/>
</dbReference>
<protein>
    <recommendedName>
        <fullName evidence="8">UDENN domain-containing protein</fullName>
    </recommendedName>
</protein>
<dbReference type="Pfam" id="PF02141">
    <property type="entry name" value="DENN"/>
    <property type="match status" value="1"/>
</dbReference>
<name>A0A8S1C5J9_9INSE</name>
<dbReference type="InterPro" id="IPR023341">
    <property type="entry name" value="MABP"/>
</dbReference>
<dbReference type="InterPro" id="IPR051696">
    <property type="entry name" value="DENN_Domain_GEFs"/>
</dbReference>
<feature type="region of interest" description="Disordered" evidence="3">
    <location>
        <begin position="1859"/>
        <end position="1908"/>
    </location>
</feature>
<dbReference type="GO" id="GO:0031410">
    <property type="term" value="C:cytoplasmic vesicle"/>
    <property type="evidence" value="ECO:0007669"/>
    <property type="project" value="TreeGrafter"/>
</dbReference>
<proteinExistence type="inferred from homology"/>
<evidence type="ECO:0000313" key="6">
    <source>
        <dbReference type="EMBL" id="CAB3364392.1"/>
    </source>
</evidence>
<dbReference type="InterPro" id="IPR005113">
    <property type="entry name" value="uDENN_dom"/>
</dbReference>
<dbReference type="SMART" id="SM00801">
    <property type="entry name" value="dDENN"/>
    <property type="match status" value="1"/>
</dbReference>
<evidence type="ECO:0008006" key="8">
    <source>
        <dbReference type="Google" id="ProtNLM"/>
    </source>
</evidence>
<dbReference type="EMBL" id="CADEPI010000016">
    <property type="protein sequence ID" value="CAB3364392.1"/>
    <property type="molecule type" value="Genomic_DNA"/>
</dbReference>
<accession>A0A8S1C5J9</accession>
<organism evidence="6 7">
    <name type="scientific">Cloeon dipterum</name>
    <dbReference type="NCBI Taxonomy" id="197152"/>
    <lineage>
        <taxon>Eukaryota</taxon>
        <taxon>Metazoa</taxon>
        <taxon>Ecdysozoa</taxon>
        <taxon>Arthropoda</taxon>
        <taxon>Hexapoda</taxon>
        <taxon>Insecta</taxon>
        <taxon>Pterygota</taxon>
        <taxon>Palaeoptera</taxon>
        <taxon>Ephemeroptera</taxon>
        <taxon>Pisciforma</taxon>
        <taxon>Baetidae</taxon>
        <taxon>Cloeon</taxon>
    </lineage>
</organism>
<evidence type="ECO:0000259" key="5">
    <source>
        <dbReference type="PROSITE" id="PS51498"/>
    </source>
</evidence>
<dbReference type="Pfam" id="PF03456">
    <property type="entry name" value="uDENN"/>
    <property type="match status" value="1"/>
</dbReference>
<feature type="compositionally biased region" description="Basic and acidic residues" evidence="3">
    <location>
        <begin position="1385"/>
        <end position="1394"/>
    </location>
</feature>
<keyword evidence="2" id="KW-0344">Guanine-nucleotide releasing factor</keyword>
<feature type="region of interest" description="Disordered" evidence="3">
    <location>
        <begin position="1369"/>
        <end position="1395"/>
    </location>
</feature>
<dbReference type="SUPFAM" id="SSF89796">
    <property type="entry name" value="CoA-transferase family III (CaiB/BaiF)"/>
    <property type="match status" value="1"/>
</dbReference>
<evidence type="ECO:0000313" key="7">
    <source>
        <dbReference type="Proteomes" id="UP000494165"/>
    </source>
</evidence>
<dbReference type="InterPro" id="IPR023606">
    <property type="entry name" value="CoA-Trfase_III_dom_1_sf"/>
</dbReference>
<dbReference type="InterPro" id="IPR011990">
    <property type="entry name" value="TPR-like_helical_dom_sf"/>
</dbReference>
<dbReference type="Gene3D" id="3.30.1540.10">
    <property type="entry name" value="formyl-coa transferase, domain 3"/>
    <property type="match status" value="1"/>
</dbReference>
<evidence type="ECO:0000256" key="2">
    <source>
        <dbReference type="ARBA" id="ARBA00022658"/>
    </source>
</evidence>
<feature type="compositionally biased region" description="Polar residues" evidence="3">
    <location>
        <begin position="1203"/>
        <end position="1218"/>
    </location>
</feature>
<dbReference type="InterPro" id="IPR005112">
    <property type="entry name" value="dDENN_dom"/>
</dbReference>
<dbReference type="Gene3D" id="2.100.10.50">
    <property type="match status" value="1"/>
</dbReference>
<dbReference type="InterPro" id="IPR003673">
    <property type="entry name" value="CoA-Trfase_fam_III"/>
</dbReference>
<sequence>MEKLGLGPEVLTKDNKKLIYARLTGYGQTGPLALKAGHDINYAAISGVLSMLGRDNSPPTPPVNVLADFAGGGLMCAFGIVMALLERSKSGRGQVIDASMVEGAAYVSSWLFRSQWLPIWGKGRGQNSLDTGAHYYDTYETKDGGYMAVGSLEPQFYDQLLLGLGLTEEEAPQNVSDAKSEEMRQLLRVKFLSKTRAEWTEIFDQLDACVTPVLDMSEAADYSHNKERGSFVIDKYGLPVPNPAPILSLTPGVSQAASKLRPEIGQHTQEVLLEYGFSGVEIKGPLKRFSGSTNPRVNHIAMEEKRVADYFVVAGLPEKPVEIGEFNQEGTCLKPTHSLPPITEVTVIFHSLGESVPPGFTCITLTPSGHSASLTMGAWKSTDVYLCYKRGLDKPPLVDIGVIYDGKERIMSDSQVVRTTPENRPASITSGTSTKTYVTFRRAPERMPCNQLVVTDVCVINPGKGENPPHAFCLIDKSLNKSLIGMSGAYICYKKSMHRPNLITYKPGVLARYPKVDHAYFPFPENVPMFCLPMGATIECWPAEAAQPKPLFSTFVLTVADGAEMIYGSAITFYERMPDDNLTTSQRKQLKLENTNTLTSVNANKCICLLSHYPFFDTFEKFLKFLYKMTCNGPHAVPVERYISYFLENVPCPSPKRPRILFQLSSTERVILTQPEDLPLSKSGASFCALLSNLGPDNCLLVLLLALTEQKILVHSLRPDVLTAVAEAISMIIFPFKWQCPYIPLCPLGLAYVLHAPVPLLIGVDSRFFDFYDPPSEISYIDLDTNSITIHQSNDDKEKCPLTSKTLPKKAARYLLKNLQRLFGKVRVTNQNLQKSVSTEGEFDDSSIDWDFIKKRKEQALEVEIQEAFLHFMATVLKGYRSFLLPITKAPTAGTTDPSSLFDLEGFKRSRDRAHHKFFELIMKTQMFIKFIEERSFVSDMDASLAFFDDCAEKVGTSDDVDAPLLELDDHEKSENTVFIMPPEPTDLPPGVTYSYRGFVLNPALFNQNETVKFLGDISLLPGSPIAKRTKHEIRCAQKMARKSSASPLLWAKCLLSTCYSLWFIHLPSHILRSQSKVQILQKAFDMLEKLHKLKVPPSDEICYRVVMQLCGLYNMPVLAVKLLFLMKRSGMQPNAITYGFYNRAVLEAAWPSDINNSSQLLWTKLRNVILGVALFRRAGRKGSRRRLSMDKDSDGHSLGGVSRTSLESGNSSHDSAPNQISKEVLEVAAAQQKSATLEIQQIEDASVTTKEEEEICDENGTVQIRPRVSSIVKAPTPVSPNPQHPEPSENHVELRRPVSVGTATDNTFRRRHFSGSDFSRLREHRTASANEASDCFQMLRSESFANDAQILEKLGQLKLIMQNEEAQAKKQSELANGHKRRGKLGSESHRSESQDLEQAVIDYMQDGSENATPTKQSAPSTPSNLSRTPRSPARTIVTENDPLGALNAEDDDEEDAKALPPSVEQSPAKSWIAEEGAHGPVLFKDSNRNVRRKTEDMTDKFTPPPVLRSATYHQGMGADSIVKSQTPPESCVDSDDIYMDDGTKKVIQRSSTLPASPSAMMRTGVQASPSVASSLSSLSSSFKLPFRRYSPGRLSLRKPDMRLLENAQNALTQRFSPASLTGKRTNEMFMNLKSAASTAATSMAKKFDEIKEVISSNTTPVKGTTPYGYPSSATRESSLVDDDDFTEERRSRNASYIPEFSPLGSMGQYAAVDYWGSNLLDLFSGGDSSRKGSATNLNPSDIGSNLSLHTMLPEKIYQRREEAGNAPIALEIEMTTCSKCHNCASILYDEEIMAGWVPDDSNLNTKCQHCDKPVVPFLVVSILDFREMPVKEASASPLPTCASSQSLQELACSKDTLHPDSALADGKKASRTRSRSESQLTNQTQGEQPEDLKTTSDSGMEPVSNEPVTVPYLNPLVLRKEIESILETEGDAALMKFNFVDEHPIIYWNLVWIFQRIDVESHLPYICLDSVAVKKGRSIHCSWIDIPQPGILIRCMWENPRFYEETGRPMYIAWQQMRQLKNQSVHKADISAAIMDKIITSVKSNDLLEPMNKVAAERQTLKQNNMPRTYSIYRDILFLAFAALQRENIDQVAFDEEYRIAYDRLSHKELKSYLPCDQPLTNYSVCCRHFFRELDL</sequence>